<proteinExistence type="predicted"/>
<evidence type="ECO:0000313" key="1">
    <source>
        <dbReference type="EMBL" id="KAJ8677599.1"/>
    </source>
</evidence>
<gene>
    <name evidence="1" type="ORF">QAD02_013386</name>
</gene>
<dbReference type="EMBL" id="CM056742">
    <property type="protein sequence ID" value="KAJ8677599.1"/>
    <property type="molecule type" value="Genomic_DNA"/>
</dbReference>
<keyword evidence="2" id="KW-1185">Reference proteome</keyword>
<accession>A0ACC2P4Z3</accession>
<comment type="caution">
    <text evidence="1">The sequence shown here is derived from an EMBL/GenBank/DDBJ whole genome shotgun (WGS) entry which is preliminary data.</text>
</comment>
<sequence length="108" mass="11900">MAYVCEFALAVSFQRRLALVLAEGLMNSSSAGARLVADRHHLLAAVVDRQRRLEAAVRAAGDGVRESVACPRCGQVGHRFYRLTSLSLLSWIPERDGDVCDFDFSIYA</sequence>
<evidence type="ECO:0000313" key="2">
    <source>
        <dbReference type="Proteomes" id="UP001239111"/>
    </source>
</evidence>
<protein>
    <submittedName>
        <fullName evidence="1">Uncharacterized protein</fullName>
    </submittedName>
</protein>
<organism evidence="1 2">
    <name type="scientific">Eretmocerus hayati</name>
    <dbReference type="NCBI Taxonomy" id="131215"/>
    <lineage>
        <taxon>Eukaryota</taxon>
        <taxon>Metazoa</taxon>
        <taxon>Ecdysozoa</taxon>
        <taxon>Arthropoda</taxon>
        <taxon>Hexapoda</taxon>
        <taxon>Insecta</taxon>
        <taxon>Pterygota</taxon>
        <taxon>Neoptera</taxon>
        <taxon>Endopterygota</taxon>
        <taxon>Hymenoptera</taxon>
        <taxon>Apocrita</taxon>
        <taxon>Proctotrupomorpha</taxon>
        <taxon>Chalcidoidea</taxon>
        <taxon>Aphelinidae</taxon>
        <taxon>Aphelininae</taxon>
        <taxon>Eretmocerus</taxon>
    </lineage>
</organism>
<reference evidence="1" key="1">
    <citation type="submission" date="2023-04" db="EMBL/GenBank/DDBJ databases">
        <title>A chromosome-level genome assembly of the parasitoid wasp Eretmocerus hayati.</title>
        <authorList>
            <person name="Zhong Y."/>
            <person name="Liu S."/>
            <person name="Liu Y."/>
        </authorList>
    </citation>
    <scope>NUCLEOTIDE SEQUENCE</scope>
    <source>
        <strain evidence="1">ZJU_SS_LIU_2023</strain>
    </source>
</reference>
<dbReference type="Proteomes" id="UP001239111">
    <property type="component" value="Chromosome 2"/>
</dbReference>
<name>A0ACC2P4Z3_9HYME</name>